<name>A0A0F8YHN3_9ZZZZ</name>
<evidence type="ECO:0000256" key="1">
    <source>
        <dbReference type="SAM" id="MobiDB-lite"/>
    </source>
</evidence>
<feature type="region of interest" description="Disordered" evidence="1">
    <location>
        <begin position="1"/>
        <end position="36"/>
    </location>
</feature>
<sequence length="127" mass="14712">TEKRHGNFSSTKYGKLLTRKKEEEEEEGEDMGFGEDGIVDLRDPKVRKIWNGWSNSETEMSFQLWSLLDRAGIPKSTVMSNELILINYADIITSAKARVTKETIYRLLKRVKIALGETKKSKKRCKW</sequence>
<gene>
    <name evidence="2" type="ORF">LCGC14_3154210</name>
</gene>
<protein>
    <submittedName>
        <fullName evidence="2">Uncharacterized protein</fullName>
    </submittedName>
</protein>
<feature type="non-terminal residue" evidence="2">
    <location>
        <position position="1"/>
    </location>
</feature>
<feature type="compositionally biased region" description="Acidic residues" evidence="1">
    <location>
        <begin position="23"/>
        <end position="33"/>
    </location>
</feature>
<evidence type="ECO:0000313" key="2">
    <source>
        <dbReference type="EMBL" id="KKK47536.1"/>
    </source>
</evidence>
<dbReference type="AlphaFoldDB" id="A0A0F8YHN3"/>
<dbReference type="EMBL" id="LAZR01069531">
    <property type="protein sequence ID" value="KKK47536.1"/>
    <property type="molecule type" value="Genomic_DNA"/>
</dbReference>
<accession>A0A0F8YHN3</accession>
<proteinExistence type="predicted"/>
<organism evidence="2">
    <name type="scientific">marine sediment metagenome</name>
    <dbReference type="NCBI Taxonomy" id="412755"/>
    <lineage>
        <taxon>unclassified sequences</taxon>
        <taxon>metagenomes</taxon>
        <taxon>ecological metagenomes</taxon>
    </lineage>
</organism>
<reference evidence="2" key="1">
    <citation type="journal article" date="2015" name="Nature">
        <title>Complex archaea that bridge the gap between prokaryotes and eukaryotes.</title>
        <authorList>
            <person name="Spang A."/>
            <person name="Saw J.H."/>
            <person name="Jorgensen S.L."/>
            <person name="Zaremba-Niedzwiedzka K."/>
            <person name="Martijn J."/>
            <person name="Lind A.E."/>
            <person name="van Eijk R."/>
            <person name="Schleper C."/>
            <person name="Guy L."/>
            <person name="Ettema T.J."/>
        </authorList>
    </citation>
    <scope>NUCLEOTIDE SEQUENCE</scope>
</reference>
<comment type="caution">
    <text evidence="2">The sequence shown here is derived from an EMBL/GenBank/DDBJ whole genome shotgun (WGS) entry which is preliminary data.</text>
</comment>